<dbReference type="EMBL" id="ML986593">
    <property type="protein sequence ID" value="KAF2267243.1"/>
    <property type="molecule type" value="Genomic_DNA"/>
</dbReference>
<proteinExistence type="predicted"/>
<feature type="region of interest" description="Disordered" evidence="1">
    <location>
        <begin position="1"/>
        <end position="52"/>
    </location>
</feature>
<accession>A0A9P4KGG1</accession>
<sequence length="340" mass="37555">MESASETTQIGLQRGPTVHKAGLDPTKQSDADQGQGSTSQEEPNFASLASVPGNRKDDLVSILQDTLLDRKILVQAGKAPFPLSLGILPSGKDGNKTKKFSSLMGMMAILRLLAAVNEMQAQEKDGRLKNLTINNPGEAGRALADRAKAMYHDLTIAPLGSLFSLQDEQTLTVNQSIKCADIRRVVLETAFDGMDEIELVALERIDDLLAEFISDLKPYKVSKTVEQPSVNLCMLIHYLKEGLEGGQAVLEPCTRMVFVDSRTETWFDMFEKANFKSDEEVQVLMEITIVDIKLNEEQYRAMKPNLEDMFDAVAQKNEDLKAILDEGGIERFGRSTSVIV</sequence>
<feature type="compositionally biased region" description="Polar residues" evidence="1">
    <location>
        <begin position="1"/>
        <end position="11"/>
    </location>
</feature>
<comment type="caution">
    <text evidence="2">The sequence shown here is derived from an EMBL/GenBank/DDBJ whole genome shotgun (WGS) entry which is preliminary data.</text>
</comment>
<evidence type="ECO:0000256" key="1">
    <source>
        <dbReference type="SAM" id="MobiDB-lite"/>
    </source>
</evidence>
<keyword evidence="3" id="KW-1185">Reference proteome</keyword>
<evidence type="ECO:0000313" key="3">
    <source>
        <dbReference type="Proteomes" id="UP000800093"/>
    </source>
</evidence>
<protein>
    <submittedName>
        <fullName evidence="2">Uncharacterized protein</fullName>
    </submittedName>
</protein>
<dbReference type="OrthoDB" id="5242555at2759"/>
<gene>
    <name evidence="2" type="ORF">CC78DRAFT_541898</name>
</gene>
<reference evidence="3" key="1">
    <citation type="journal article" date="2020" name="Stud. Mycol.">
        <title>101 Dothideomycetes genomes: A test case for predicting lifestyles and emergence of pathogens.</title>
        <authorList>
            <person name="Haridas S."/>
            <person name="Albert R."/>
            <person name="Binder M."/>
            <person name="Bloem J."/>
            <person name="LaButti K."/>
            <person name="Salamov A."/>
            <person name="Andreopoulos B."/>
            <person name="Baker S."/>
            <person name="Barry K."/>
            <person name="Bills G."/>
            <person name="Bluhm B."/>
            <person name="Cannon C."/>
            <person name="Castanera R."/>
            <person name="Culley D."/>
            <person name="Daum C."/>
            <person name="Ezra D."/>
            <person name="Gonzalez J."/>
            <person name="Henrissat B."/>
            <person name="Kuo A."/>
            <person name="Liang C."/>
            <person name="Lipzen A."/>
            <person name="Lutzoni F."/>
            <person name="Magnuson J."/>
            <person name="Mondo S."/>
            <person name="Nolan M."/>
            <person name="Ohm R."/>
            <person name="Pangilinan J."/>
            <person name="Park H.-J."/>
            <person name="Ramirez L."/>
            <person name="Alfaro M."/>
            <person name="Sun H."/>
            <person name="Tritt A."/>
            <person name="Yoshinaga Y."/>
            <person name="Zwiers L.-H."/>
            <person name="Turgeon B."/>
            <person name="Goodwin S."/>
            <person name="Spatafora J."/>
            <person name="Crous P."/>
            <person name="Grigoriev I."/>
        </authorList>
    </citation>
    <scope>NUCLEOTIDE SEQUENCE [LARGE SCALE GENOMIC DNA]</scope>
    <source>
        <strain evidence="3">CBS 304.66</strain>
    </source>
</reference>
<name>A0A9P4KGG1_9PLEO</name>
<dbReference type="Proteomes" id="UP000800093">
    <property type="component" value="Unassembled WGS sequence"/>
</dbReference>
<feature type="compositionally biased region" description="Polar residues" evidence="1">
    <location>
        <begin position="26"/>
        <end position="42"/>
    </location>
</feature>
<organism evidence="2 3">
    <name type="scientific">Lojkania enalia</name>
    <dbReference type="NCBI Taxonomy" id="147567"/>
    <lineage>
        <taxon>Eukaryota</taxon>
        <taxon>Fungi</taxon>
        <taxon>Dikarya</taxon>
        <taxon>Ascomycota</taxon>
        <taxon>Pezizomycotina</taxon>
        <taxon>Dothideomycetes</taxon>
        <taxon>Pleosporomycetidae</taxon>
        <taxon>Pleosporales</taxon>
        <taxon>Pleosporales incertae sedis</taxon>
        <taxon>Lojkania</taxon>
    </lineage>
</organism>
<dbReference type="AlphaFoldDB" id="A0A9P4KGG1"/>
<evidence type="ECO:0000313" key="2">
    <source>
        <dbReference type="EMBL" id="KAF2267243.1"/>
    </source>
</evidence>